<dbReference type="PANTHER" id="PTHR44835:SF1">
    <property type="entry name" value="PROTEIN O-GLCNAC TRANSFERASE"/>
    <property type="match status" value="1"/>
</dbReference>
<dbReference type="Gene3D" id="3.40.50.11380">
    <property type="match status" value="1"/>
</dbReference>
<dbReference type="RefSeq" id="WP_282000113.1">
    <property type="nucleotide sequence ID" value="NZ_AP027151.1"/>
</dbReference>
<dbReference type="InterPro" id="IPR029489">
    <property type="entry name" value="OGT/SEC/SPY_C"/>
</dbReference>
<dbReference type="SUPFAM" id="SSF53756">
    <property type="entry name" value="UDP-Glycosyltransferase/glycogen phosphorylase"/>
    <property type="match status" value="1"/>
</dbReference>
<proteinExistence type="predicted"/>
<organism evidence="7 8">
    <name type="scientific">Geotalea uraniireducens</name>
    <dbReference type="NCBI Taxonomy" id="351604"/>
    <lineage>
        <taxon>Bacteria</taxon>
        <taxon>Pseudomonadati</taxon>
        <taxon>Thermodesulfobacteriota</taxon>
        <taxon>Desulfuromonadia</taxon>
        <taxon>Geobacterales</taxon>
        <taxon>Geobacteraceae</taxon>
        <taxon>Geotalea</taxon>
    </lineage>
</organism>
<keyword evidence="5" id="KW-0802">TPR repeat</keyword>
<dbReference type="EMBL" id="AP027151">
    <property type="protein sequence ID" value="BDV44001.1"/>
    <property type="molecule type" value="Genomic_DNA"/>
</dbReference>
<comment type="pathway">
    <text evidence="1">Protein modification; protein glycosylation.</text>
</comment>
<evidence type="ECO:0000256" key="2">
    <source>
        <dbReference type="ARBA" id="ARBA00022676"/>
    </source>
</evidence>
<gene>
    <name evidence="7" type="ORF">GURASL_29240</name>
</gene>
<evidence type="ECO:0000256" key="5">
    <source>
        <dbReference type="ARBA" id="ARBA00022803"/>
    </source>
</evidence>
<evidence type="ECO:0000259" key="6">
    <source>
        <dbReference type="Pfam" id="PF13844"/>
    </source>
</evidence>
<keyword evidence="4" id="KW-0677">Repeat</keyword>
<reference evidence="7 8" key="1">
    <citation type="submission" date="2022-12" db="EMBL/GenBank/DDBJ databases">
        <title>Polyphasic characterization of Geotalea uranireducens NIT-SL11 newly isolated from a complex of sewage sludge and microbially reduced graphene oxide.</title>
        <authorList>
            <person name="Xie L."/>
            <person name="Yoshida N."/>
            <person name="Meng L."/>
        </authorList>
    </citation>
    <scope>NUCLEOTIDE SEQUENCE [LARGE SCALE GENOMIC DNA]</scope>
    <source>
        <strain evidence="7 8">NIT-SL11</strain>
    </source>
</reference>
<name>A0ABM8ENI3_9BACT</name>
<dbReference type="Gene3D" id="3.40.50.2000">
    <property type="entry name" value="Glycogen Phosphorylase B"/>
    <property type="match status" value="1"/>
</dbReference>
<accession>A0ABM8ENI3</accession>
<evidence type="ECO:0000256" key="4">
    <source>
        <dbReference type="ARBA" id="ARBA00022737"/>
    </source>
</evidence>
<evidence type="ECO:0000256" key="1">
    <source>
        <dbReference type="ARBA" id="ARBA00004922"/>
    </source>
</evidence>
<feature type="domain" description="O-GlcNAc transferase C-terminal" evidence="6">
    <location>
        <begin position="99"/>
        <end position="259"/>
    </location>
</feature>
<protein>
    <recommendedName>
        <fullName evidence="6">O-GlcNAc transferase C-terminal domain-containing protein</fullName>
    </recommendedName>
</protein>
<dbReference type="Proteomes" id="UP001317705">
    <property type="component" value="Chromosome"/>
</dbReference>
<dbReference type="InterPro" id="IPR051939">
    <property type="entry name" value="Glycosyltr_41/O-GlcNAc_trsf"/>
</dbReference>
<keyword evidence="2" id="KW-0328">Glycosyltransferase</keyword>
<evidence type="ECO:0000313" key="8">
    <source>
        <dbReference type="Proteomes" id="UP001317705"/>
    </source>
</evidence>
<sequence>MSDSQCTTSLQRLNQRRQSSLQAVGWGHPITTGLPTIDLFFSGELLERADADGDYRERLVRLSGTGACTLPPPFTATAPAAAIFDRPPGEGVVNFLLCQQAIKYDPAFDGLYPRIARAAATECHFWLSRDPGFPWATELVRERLAAAFTAAGLDPARCLHIVEWLPRDQFWGLMERMDIYLDLPAFSGYTTAWQAAHCGLPIVTCEGPAMRQRLAAGLLRRCGIIETIAATPEEYVATAAALADAPARRARLRQQLREAVVLTDQDLTVVRAFETALLAGLATRQP</sequence>
<dbReference type="PANTHER" id="PTHR44835">
    <property type="entry name" value="UDP-N-ACETYLGLUCOSAMINE--PEPTIDE N-ACETYLGLUCOSAMINYLTRANSFERASE SPINDLY-RELATED"/>
    <property type="match status" value="1"/>
</dbReference>
<evidence type="ECO:0000256" key="3">
    <source>
        <dbReference type="ARBA" id="ARBA00022679"/>
    </source>
</evidence>
<evidence type="ECO:0000313" key="7">
    <source>
        <dbReference type="EMBL" id="BDV44001.1"/>
    </source>
</evidence>
<dbReference type="Pfam" id="PF13844">
    <property type="entry name" value="Glyco_transf_41"/>
    <property type="match status" value="1"/>
</dbReference>
<keyword evidence="3" id="KW-0808">Transferase</keyword>
<keyword evidence="8" id="KW-1185">Reference proteome</keyword>